<feature type="binding site" evidence="3">
    <location>
        <position position="226"/>
    </location>
    <ligand>
        <name>Zn(2+)</name>
        <dbReference type="ChEBI" id="CHEBI:29105"/>
    </ligand>
</feature>
<proteinExistence type="predicted"/>
<comment type="caution">
    <text evidence="5">The sequence shown here is derived from an EMBL/GenBank/DDBJ whole genome shotgun (WGS) entry which is preliminary data.</text>
</comment>
<gene>
    <name evidence="5" type="ORF">C7449_101264</name>
</gene>
<feature type="binding site" evidence="3">
    <location>
        <position position="296"/>
    </location>
    <ligand>
        <name>Zn(2+)</name>
        <dbReference type="ChEBI" id="CHEBI:29105"/>
    </ligand>
</feature>
<keyword evidence="3" id="KW-0862">Zinc</keyword>
<dbReference type="RefSeq" id="WP_170115755.1">
    <property type="nucleotide sequence ID" value="NZ_JBHEEX010000008.1"/>
</dbReference>
<keyword evidence="3" id="KW-0479">Metal-binding</keyword>
<evidence type="ECO:0000313" key="6">
    <source>
        <dbReference type="Proteomes" id="UP000241247"/>
    </source>
</evidence>
<comment type="cofactor">
    <cofactor evidence="3">
        <name>Zn(2+)</name>
        <dbReference type="ChEBI" id="CHEBI:29105"/>
    </cofactor>
</comment>
<accession>A0A2T5BHZ1</accession>
<dbReference type="AlphaFoldDB" id="A0A2T5BHZ1"/>
<name>A0A2T5BHZ1_MYCDI</name>
<dbReference type="PROSITE" id="PS50970">
    <property type="entry name" value="HCY"/>
    <property type="match status" value="1"/>
</dbReference>
<keyword evidence="6" id="KW-1185">Reference proteome</keyword>
<dbReference type="GO" id="GO:0046872">
    <property type="term" value="F:metal ion binding"/>
    <property type="evidence" value="ECO:0007669"/>
    <property type="project" value="UniProtKB-KW"/>
</dbReference>
<dbReference type="EMBL" id="PZZZ01000001">
    <property type="protein sequence ID" value="PTM98599.1"/>
    <property type="molecule type" value="Genomic_DNA"/>
</dbReference>
<keyword evidence="2 3" id="KW-0808">Transferase</keyword>
<dbReference type="GO" id="GO:0032259">
    <property type="term" value="P:methylation"/>
    <property type="evidence" value="ECO:0007669"/>
    <property type="project" value="UniProtKB-KW"/>
</dbReference>
<evidence type="ECO:0000256" key="1">
    <source>
        <dbReference type="ARBA" id="ARBA00022603"/>
    </source>
</evidence>
<protein>
    <submittedName>
        <fullName evidence="5">Homocysteine S-methyltransferase</fullName>
    </submittedName>
</protein>
<dbReference type="InterPro" id="IPR003726">
    <property type="entry name" value="HCY_dom"/>
</dbReference>
<sequence length="318" mass="34196">MAKYRHGLPPTRGERLLTDGGMETTLIFLEGIELPHFASFVLLSTPEGRQKLKDYYVPYLEIAGKAGSGFMLDSATWRANPDWGEKLGYDAAALKAVHEEAIGLLAELRTEYERPGRPIVLSGAIGPRGDGYKAGNMNAAEAEDYHAAQVANFAATDADLVSAVTLTNVDEAIGVARAARRHDIPCVIAFTVETDGRLVTGKTMQEAIEAVDAATNGYPLYYMINCAHPSHFSDALDPGSAWIKRIGGIRANASTMSHQELDESETLDAGDPADLGRRYQDLVGRMPQLRVLGGCCGTDHRHISAICAACMPQSAMSA</sequence>
<dbReference type="Pfam" id="PF02574">
    <property type="entry name" value="S-methyl_trans"/>
    <property type="match status" value="1"/>
</dbReference>
<keyword evidence="1 3" id="KW-0489">Methyltransferase</keyword>
<evidence type="ECO:0000256" key="3">
    <source>
        <dbReference type="PROSITE-ProRule" id="PRU00333"/>
    </source>
</evidence>
<organism evidence="5 6">
    <name type="scientific">Mycoplana dimorpha</name>
    <dbReference type="NCBI Taxonomy" id="28320"/>
    <lineage>
        <taxon>Bacteria</taxon>
        <taxon>Pseudomonadati</taxon>
        <taxon>Pseudomonadota</taxon>
        <taxon>Alphaproteobacteria</taxon>
        <taxon>Hyphomicrobiales</taxon>
        <taxon>Rhizobiaceae</taxon>
        <taxon>Mycoplana</taxon>
    </lineage>
</organism>
<dbReference type="PANTHER" id="PTHR11103">
    <property type="entry name" value="SLR1189 PROTEIN"/>
    <property type="match status" value="1"/>
</dbReference>
<evidence type="ECO:0000256" key="2">
    <source>
        <dbReference type="ARBA" id="ARBA00022679"/>
    </source>
</evidence>
<dbReference type="Gene3D" id="3.20.20.330">
    <property type="entry name" value="Homocysteine-binding-like domain"/>
    <property type="match status" value="1"/>
</dbReference>
<feature type="binding site" evidence="3">
    <location>
        <position position="295"/>
    </location>
    <ligand>
        <name>Zn(2+)</name>
        <dbReference type="ChEBI" id="CHEBI:29105"/>
    </ligand>
</feature>
<evidence type="ECO:0000313" key="5">
    <source>
        <dbReference type="EMBL" id="PTM98599.1"/>
    </source>
</evidence>
<evidence type="ECO:0000259" key="4">
    <source>
        <dbReference type="PROSITE" id="PS50970"/>
    </source>
</evidence>
<dbReference type="GO" id="GO:0008168">
    <property type="term" value="F:methyltransferase activity"/>
    <property type="evidence" value="ECO:0007669"/>
    <property type="project" value="UniProtKB-UniRule"/>
</dbReference>
<dbReference type="InterPro" id="IPR036589">
    <property type="entry name" value="HCY_dom_sf"/>
</dbReference>
<feature type="domain" description="Hcy-binding" evidence="4">
    <location>
        <begin position="4"/>
        <end position="310"/>
    </location>
</feature>
<dbReference type="PANTHER" id="PTHR11103:SF18">
    <property type="entry name" value="SLR1189 PROTEIN"/>
    <property type="match status" value="1"/>
</dbReference>
<dbReference type="SUPFAM" id="SSF82282">
    <property type="entry name" value="Homocysteine S-methyltransferase"/>
    <property type="match status" value="1"/>
</dbReference>
<dbReference type="Proteomes" id="UP000241247">
    <property type="component" value="Unassembled WGS sequence"/>
</dbReference>
<reference evidence="5 6" key="1">
    <citation type="submission" date="2018-04" db="EMBL/GenBank/DDBJ databases">
        <title>Genomic Encyclopedia of Type Strains, Phase IV (KMG-IV): sequencing the most valuable type-strain genomes for metagenomic binning, comparative biology and taxonomic classification.</title>
        <authorList>
            <person name="Goeker M."/>
        </authorList>
    </citation>
    <scope>NUCLEOTIDE SEQUENCE [LARGE SCALE GENOMIC DNA]</scope>
    <source>
        <strain evidence="5 6">DSM 7138</strain>
    </source>
</reference>